<evidence type="ECO:0000256" key="3">
    <source>
        <dbReference type="ARBA" id="ARBA00048954"/>
    </source>
</evidence>
<sequence>MEKGRIFPLVLISLSIMILVYRYTNLFPKYFVYIIIPLLFLIPIAIILNRRVIRLNSISINSNIFDLITQDDRFCGEVLRIIGKTDLSSRSLVEDEIRKLGMSLARRQGDFHYVFTTSISNGKMGSALIVFKSCKPKLEKDQIEKEVTDIKNIAKAISPHLELIPTSISSTPVPLPSLFGNVPYLYAPEKTFSAVSNEPLVFDYDIPLGRVQNDLASNTGINLKDVTRHIGIFGTTGSGKSTTACHLSLQVLKKNVDVVILDWHGEYSRSIPNNVSYTLYNANKVLRIDLNSIISKDINDAVEIFGDTMQLTDPQRFLLYTVLNKLKKSPELNFKNLIEILRSIEETSNWIRDVKYALARKFFILLGKEGREIFSHDGLTVDNLGNFFNGLTIVDLSFIRNMRLRKLYGLLIMKLISDFYIEAKTTKMTMVVIDEAHNYFADKNDFTDRLISEIRKYGVSLCVISQSPSSLSSEIMKNTNIKIIHSIKSDIDKKSIKDSLSLDDKMISSLDKLDVGEAILSAPNIKNPIIIKIESNCNR</sequence>
<dbReference type="AlphaFoldDB" id="A0A510DWW1"/>
<reference evidence="7 9" key="2">
    <citation type="journal article" date="2020" name="Int. J. Syst. Evol. Microbiol.">
        <title>Sulfuracidifex tepidarius gen. nov., sp. nov. and transfer of Sulfolobus metallicus Huber and Stetter 1992 to the genus Sulfuracidifex as Sulfuracidifex metallicus comb. nov.</title>
        <authorList>
            <person name="Itoh T."/>
            <person name="Miura T."/>
            <person name="Sakai H.D."/>
            <person name="Kato S."/>
            <person name="Ohkuma M."/>
            <person name="Takashina T."/>
        </authorList>
    </citation>
    <scope>NUCLEOTIDE SEQUENCE [LARGE SCALE GENOMIC DNA]</scope>
    <source>
        <strain evidence="7 9">IC-006</strain>
        <strain evidence="8">IC-007</strain>
    </source>
</reference>
<evidence type="ECO:0000256" key="5">
    <source>
        <dbReference type="SAM" id="Phobius"/>
    </source>
</evidence>
<dbReference type="EMBL" id="AP018930">
    <property type="protein sequence ID" value="BBG27216.1"/>
    <property type="molecule type" value="Genomic_DNA"/>
</dbReference>
<evidence type="ECO:0000256" key="4">
    <source>
        <dbReference type="ARBA" id="ARBA00048988"/>
    </source>
</evidence>
<comment type="catalytic activity">
    <reaction evidence="4">
        <text>ATP + H2O = ADP + phosphate + H(+)</text>
        <dbReference type="Rhea" id="RHEA:13065"/>
        <dbReference type="ChEBI" id="CHEBI:15377"/>
        <dbReference type="ChEBI" id="CHEBI:15378"/>
        <dbReference type="ChEBI" id="CHEBI:30616"/>
        <dbReference type="ChEBI" id="CHEBI:43474"/>
        <dbReference type="ChEBI" id="CHEBI:456216"/>
        <dbReference type="EC" id="5.6.2.4"/>
    </reaction>
</comment>
<evidence type="ECO:0000313" key="7">
    <source>
        <dbReference type="EMBL" id="BBG24458.1"/>
    </source>
</evidence>
<dbReference type="EMBL" id="AP018929">
    <property type="protein sequence ID" value="BBG24458.1"/>
    <property type="molecule type" value="Genomic_DNA"/>
</dbReference>
<dbReference type="STRING" id="1294262.GCA_001316085_00237"/>
<keyword evidence="7" id="KW-0378">Hydrolase</keyword>
<organism evidence="7 9">
    <name type="scientific">Sulfuracidifex tepidarius</name>
    <dbReference type="NCBI Taxonomy" id="1294262"/>
    <lineage>
        <taxon>Archaea</taxon>
        <taxon>Thermoproteota</taxon>
        <taxon>Thermoprotei</taxon>
        <taxon>Sulfolobales</taxon>
        <taxon>Sulfolobaceae</taxon>
        <taxon>Sulfuracidifex</taxon>
    </lineage>
</organism>
<gene>
    <name evidence="7" type="ORF">IC006_1777</name>
    <name evidence="8" type="ORF">IC007_1755</name>
</gene>
<dbReference type="InterPro" id="IPR002789">
    <property type="entry name" value="HerA_central"/>
</dbReference>
<comment type="catalytic activity">
    <reaction evidence="3">
        <text>ATP + H2O = ADP + phosphate + H(+)</text>
        <dbReference type="Rhea" id="RHEA:13065"/>
        <dbReference type="ChEBI" id="CHEBI:15377"/>
        <dbReference type="ChEBI" id="CHEBI:15378"/>
        <dbReference type="ChEBI" id="CHEBI:30616"/>
        <dbReference type="ChEBI" id="CHEBI:43474"/>
        <dbReference type="ChEBI" id="CHEBI:456216"/>
        <dbReference type="EC" id="5.6.2.3"/>
    </reaction>
</comment>
<feature type="domain" description="Helicase HerA central" evidence="6">
    <location>
        <begin position="207"/>
        <end position="413"/>
    </location>
</feature>
<keyword evidence="9" id="KW-1185">Reference proteome</keyword>
<evidence type="ECO:0000256" key="1">
    <source>
        <dbReference type="ARBA" id="ARBA00007816"/>
    </source>
</evidence>
<accession>A0A510E409</accession>
<evidence type="ECO:0000259" key="6">
    <source>
        <dbReference type="Pfam" id="PF01935"/>
    </source>
</evidence>
<keyword evidence="7" id="KW-0347">Helicase</keyword>
<dbReference type="GeneID" id="41718094"/>
<dbReference type="InterPro" id="IPR008571">
    <property type="entry name" value="HerA-like"/>
</dbReference>
<dbReference type="Proteomes" id="UP000325030">
    <property type="component" value="Chromosome"/>
</dbReference>
<evidence type="ECO:0000256" key="2">
    <source>
        <dbReference type="ARBA" id="ARBA00034617"/>
    </source>
</evidence>
<evidence type="ECO:0000313" key="9">
    <source>
        <dbReference type="Proteomes" id="UP000322983"/>
    </source>
</evidence>
<evidence type="ECO:0000313" key="10">
    <source>
        <dbReference type="Proteomes" id="UP000325030"/>
    </source>
</evidence>
<protein>
    <submittedName>
        <fullName evidence="7">DNA double-strand break repair helicase HerA</fullName>
    </submittedName>
</protein>
<dbReference type="Pfam" id="PF01935">
    <property type="entry name" value="DUF87"/>
    <property type="match status" value="1"/>
</dbReference>
<dbReference type="Gene3D" id="3.40.50.300">
    <property type="entry name" value="P-loop containing nucleotide triphosphate hydrolases"/>
    <property type="match status" value="2"/>
</dbReference>
<keyword evidence="5" id="KW-1133">Transmembrane helix</keyword>
<accession>A0A510DWW1</accession>
<keyword evidence="7" id="KW-0547">Nucleotide-binding</keyword>
<name>A0A510DWW1_9CREN</name>
<keyword evidence="5" id="KW-0812">Transmembrane</keyword>
<keyword evidence="5" id="KW-0472">Membrane</keyword>
<dbReference type="SUPFAM" id="SSF52540">
    <property type="entry name" value="P-loop containing nucleoside triphosphate hydrolases"/>
    <property type="match status" value="1"/>
</dbReference>
<dbReference type="PANTHER" id="PTHR42957">
    <property type="entry name" value="HELICASE MJ1565-RELATED"/>
    <property type="match status" value="1"/>
</dbReference>
<proteinExistence type="inferred from homology"/>
<keyword evidence="7" id="KW-0067">ATP-binding</keyword>
<evidence type="ECO:0000313" key="8">
    <source>
        <dbReference type="EMBL" id="BBG27216.1"/>
    </source>
</evidence>
<comment type="similarity">
    <text evidence="1">Belongs to the HerA family.</text>
</comment>
<dbReference type="InterPro" id="IPR027417">
    <property type="entry name" value="P-loop_NTPase"/>
</dbReference>
<feature type="transmembrane region" description="Helical" evidence="5">
    <location>
        <begin position="30"/>
        <end position="48"/>
    </location>
</feature>
<comment type="catalytic activity">
    <reaction evidence="2">
        <text>Couples ATP hydrolysis with the unwinding of duplex DNA by translocating in the 3'-5' direction.</text>
        <dbReference type="EC" id="5.6.2.4"/>
    </reaction>
</comment>
<reference evidence="10" key="1">
    <citation type="submission" date="2018-09" db="EMBL/GenBank/DDBJ databases">
        <title>Complete Genome Sequencing of Sulfolobus sp. JCM 16834.</title>
        <authorList>
            <person name="Kato S."/>
            <person name="Itoh T."/>
            <person name="Ohkuma M."/>
        </authorList>
    </citation>
    <scope>NUCLEOTIDE SEQUENCE [LARGE SCALE GENOMIC DNA]</scope>
    <source>
        <strain evidence="10">IC-007</strain>
    </source>
</reference>
<dbReference type="RefSeq" id="WP_054844909.1">
    <property type="nucleotide sequence ID" value="NZ_AP018929.1"/>
</dbReference>
<dbReference type="GO" id="GO:0043139">
    <property type="term" value="F:5'-3' DNA helicase activity"/>
    <property type="evidence" value="ECO:0007669"/>
    <property type="project" value="UniProtKB-EC"/>
</dbReference>
<feature type="transmembrane region" description="Helical" evidence="5">
    <location>
        <begin position="7"/>
        <end position="24"/>
    </location>
</feature>
<dbReference type="PANTHER" id="PTHR42957:SF1">
    <property type="entry name" value="HELICASE MJ1565-RELATED"/>
    <property type="match status" value="1"/>
</dbReference>
<dbReference type="KEGG" id="step:IC006_1777"/>
<dbReference type="GO" id="GO:0043138">
    <property type="term" value="F:3'-5' DNA helicase activity"/>
    <property type="evidence" value="ECO:0007669"/>
    <property type="project" value="UniProtKB-EC"/>
</dbReference>
<dbReference type="Proteomes" id="UP000322983">
    <property type="component" value="Chromosome"/>
</dbReference>
<dbReference type="OrthoDB" id="107033at2157"/>